<dbReference type="SUPFAM" id="SSF54534">
    <property type="entry name" value="FKBP-like"/>
    <property type="match status" value="1"/>
</dbReference>
<name>A0A504J373_9FLAO</name>
<dbReference type="InterPro" id="IPR001179">
    <property type="entry name" value="PPIase_FKBP_dom"/>
</dbReference>
<dbReference type="EC" id="5.2.1.8" evidence="2 4"/>
<keyword evidence="3 4" id="KW-0697">Rotamase</keyword>
<dbReference type="GO" id="GO:0003755">
    <property type="term" value="F:peptidyl-prolyl cis-trans isomerase activity"/>
    <property type="evidence" value="ECO:0007669"/>
    <property type="project" value="UniProtKB-KW"/>
</dbReference>
<evidence type="ECO:0000313" key="8">
    <source>
        <dbReference type="Proteomes" id="UP000315540"/>
    </source>
</evidence>
<organism evidence="7 8">
    <name type="scientific">Aquimarina algicola</name>
    <dbReference type="NCBI Taxonomy" id="2589995"/>
    <lineage>
        <taxon>Bacteria</taxon>
        <taxon>Pseudomonadati</taxon>
        <taxon>Bacteroidota</taxon>
        <taxon>Flavobacteriia</taxon>
        <taxon>Flavobacteriales</taxon>
        <taxon>Flavobacteriaceae</taxon>
        <taxon>Aquimarina</taxon>
    </lineage>
</organism>
<evidence type="ECO:0000256" key="3">
    <source>
        <dbReference type="ARBA" id="ARBA00023110"/>
    </source>
</evidence>
<feature type="signal peptide" evidence="5">
    <location>
        <begin position="1"/>
        <end position="21"/>
    </location>
</feature>
<dbReference type="InterPro" id="IPR046357">
    <property type="entry name" value="PPIase_dom_sf"/>
</dbReference>
<evidence type="ECO:0000256" key="1">
    <source>
        <dbReference type="ARBA" id="ARBA00000971"/>
    </source>
</evidence>
<dbReference type="AlphaFoldDB" id="A0A504J373"/>
<evidence type="ECO:0000313" key="7">
    <source>
        <dbReference type="EMBL" id="TPN85327.1"/>
    </source>
</evidence>
<keyword evidence="8" id="KW-1185">Reference proteome</keyword>
<protein>
    <recommendedName>
        <fullName evidence="2 4">peptidylprolyl isomerase</fullName>
        <ecNumber evidence="2 4">5.2.1.8</ecNumber>
    </recommendedName>
</protein>
<evidence type="ECO:0000259" key="6">
    <source>
        <dbReference type="PROSITE" id="PS50059"/>
    </source>
</evidence>
<dbReference type="EMBL" id="VFWZ01000004">
    <property type="protein sequence ID" value="TPN85327.1"/>
    <property type="molecule type" value="Genomic_DNA"/>
</dbReference>
<sequence>MNVIKYISTVVVLILALSACNNDDDAPNLVPPNDRGEQQVTDDALLQKYLETHFYTVEEVDLNGDDIPDYEIAVLDTIAGENSDKEALINSSLLTTKKITRNDVEYNLYVLNINGGEGEYQPTFADSTLVTYRGQLLETDNRNDLFDSAVTPIWFDQISVIEGWREAVVDFKGALKENITVNADGTISATGFGHLIVFMPSGLGYFDVPQTGIPAYSPIIFNMQLYSVNQSDHDRDGIPSYLEDVDGDRLMFDNTDEDNNPNFRDLDDDGDGVLTSEEITVNDANGDGIITEDEITFYDDDNDGVFNHLDNDSREIKN</sequence>
<dbReference type="OrthoDB" id="1424215at2"/>
<dbReference type="RefSeq" id="WP_140594514.1">
    <property type="nucleotide sequence ID" value="NZ_VFWZ01000004.1"/>
</dbReference>
<reference evidence="7 8" key="1">
    <citation type="submission" date="2019-06" db="EMBL/GenBank/DDBJ databases">
        <authorList>
            <person name="Meng X."/>
        </authorList>
    </citation>
    <scope>NUCLEOTIDE SEQUENCE [LARGE SCALE GENOMIC DNA]</scope>
    <source>
        <strain evidence="7 8">M625</strain>
    </source>
</reference>
<dbReference type="PROSITE" id="PS51257">
    <property type="entry name" value="PROKAR_LIPOPROTEIN"/>
    <property type="match status" value="1"/>
</dbReference>
<keyword evidence="5" id="KW-0732">Signal</keyword>
<feature type="domain" description="PPIase FKBP-type" evidence="6">
    <location>
        <begin position="125"/>
        <end position="229"/>
    </location>
</feature>
<evidence type="ECO:0000256" key="4">
    <source>
        <dbReference type="PROSITE-ProRule" id="PRU00277"/>
    </source>
</evidence>
<accession>A0A504J373</accession>
<gene>
    <name evidence="7" type="ORF">FHK87_15010</name>
</gene>
<dbReference type="PROSITE" id="PS00018">
    <property type="entry name" value="EF_HAND_1"/>
    <property type="match status" value="1"/>
</dbReference>
<dbReference type="PROSITE" id="PS50059">
    <property type="entry name" value="FKBP_PPIASE"/>
    <property type="match status" value="1"/>
</dbReference>
<dbReference type="InterPro" id="IPR018247">
    <property type="entry name" value="EF_Hand_1_Ca_BS"/>
</dbReference>
<comment type="caution">
    <text evidence="7">The sequence shown here is derived from an EMBL/GenBank/DDBJ whole genome shotgun (WGS) entry which is preliminary data.</text>
</comment>
<evidence type="ECO:0000256" key="2">
    <source>
        <dbReference type="ARBA" id="ARBA00013194"/>
    </source>
</evidence>
<dbReference type="Gene3D" id="3.10.50.40">
    <property type="match status" value="1"/>
</dbReference>
<feature type="chain" id="PRO_5021486587" description="peptidylprolyl isomerase" evidence="5">
    <location>
        <begin position="22"/>
        <end position="318"/>
    </location>
</feature>
<proteinExistence type="predicted"/>
<dbReference type="Proteomes" id="UP000315540">
    <property type="component" value="Unassembled WGS sequence"/>
</dbReference>
<comment type="catalytic activity">
    <reaction evidence="1 4">
        <text>[protein]-peptidylproline (omega=180) = [protein]-peptidylproline (omega=0)</text>
        <dbReference type="Rhea" id="RHEA:16237"/>
        <dbReference type="Rhea" id="RHEA-COMP:10747"/>
        <dbReference type="Rhea" id="RHEA-COMP:10748"/>
        <dbReference type="ChEBI" id="CHEBI:83833"/>
        <dbReference type="ChEBI" id="CHEBI:83834"/>
        <dbReference type="EC" id="5.2.1.8"/>
    </reaction>
</comment>
<evidence type="ECO:0000256" key="5">
    <source>
        <dbReference type="SAM" id="SignalP"/>
    </source>
</evidence>
<keyword evidence="4" id="KW-0413">Isomerase</keyword>